<organism evidence="1 2">
    <name type="scientific">Racocetra persica</name>
    <dbReference type="NCBI Taxonomy" id="160502"/>
    <lineage>
        <taxon>Eukaryota</taxon>
        <taxon>Fungi</taxon>
        <taxon>Fungi incertae sedis</taxon>
        <taxon>Mucoromycota</taxon>
        <taxon>Glomeromycotina</taxon>
        <taxon>Glomeromycetes</taxon>
        <taxon>Diversisporales</taxon>
        <taxon>Gigasporaceae</taxon>
        <taxon>Racocetra</taxon>
    </lineage>
</organism>
<comment type="caution">
    <text evidence="1">The sequence shown here is derived from an EMBL/GenBank/DDBJ whole genome shotgun (WGS) entry which is preliminary data.</text>
</comment>
<dbReference type="Proteomes" id="UP000789920">
    <property type="component" value="Unassembled WGS sequence"/>
</dbReference>
<evidence type="ECO:0000313" key="1">
    <source>
        <dbReference type="EMBL" id="CAG8845739.1"/>
    </source>
</evidence>
<protein>
    <submittedName>
        <fullName evidence="1">27155_t:CDS:1</fullName>
    </submittedName>
</protein>
<reference evidence="1" key="1">
    <citation type="submission" date="2021-06" db="EMBL/GenBank/DDBJ databases">
        <authorList>
            <person name="Kallberg Y."/>
            <person name="Tangrot J."/>
            <person name="Rosling A."/>
        </authorList>
    </citation>
    <scope>NUCLEOTIDE SEQUENCE</scope>
    <source>
        <strain evidence="1">MA461A</strain>
    </source>
</reference>
<proteinExistence type="predicted"/>
<evidence type="ECO:0000313" key="2">
    <source>
        <dbReference type="Proteomes" id="UP000789920"/>
    </source>
</evidence>
<feature type="non-terminal residue" evidence="1">
    <location>
        <position position="1"/>
    </location>
</feature>
<gene>
    <name evidence="1" type="ORF">RPERSI_LOCUS33802</name>
</gene>
<feature type="non-terminal residue" evidence="1">
    <location>
        <position position="130"/>
    </location>
</feature>
<keyword evidence="2" id="KW-1185">Reference proteome</keyword>
<sequence>RNRPDMVVLVRNTCLFRGEEKSREEAGDPSRELVDKINDWTYGDTPYYAVGAHVTFVTLHKPENKSTKKRKMSVYSERIAEFDLERLPDRIRIMNFLQNICRLLPLIANLCPPRESQTIPRQNGTIVELG</sequence>
<accession>A0ACA9SPP7</accession>
<dbReference type="EMBL" id="CAJVQC010148083">
    <property type="protein sequence ID" value="CAG8845739.1"/>
    <property type="molecule type" value="Genomic_DNA"/>
</dbReference>
<name>A0ACA9SPP7_9GLOM</name>